<sequence length="67" mass="7609">MTTATAAPVTDRIWFDTAQAADYAGFSTKTIVRALQAGELRGQQRKERGRWRIHRDWLDTWLSGDAS</sequence>
<organism evidence="2 3">
    <name type="scientific">Aeromicrobium endophyticum</name>
    <dbReference type="NCBI Taxonomy" id="2292704"/>
    <lineage>
        <taxon>Bacteria</taxon>
        <taxon>Bacillati</taxon>
        <taxon>Actinomycetota</taxon>
        <taxon>Actinomycetes</taxon>
        <taxon>Propionibacteriales</taxon>
        <taxon>Nocardioidaceae</taxon>
        <taxon>Aeromicrobium</taxon>
    </lineage>
</organism>
<evidence type="ECO:0000313" key="2">
    <source>
        <dbReference type="EMBL" id="REK73680.1"/>
    </source>
</evidence>
<proteinExistence type="predicted"/>
<evidence type="ECO:0000259" key="1">
    <source>
        <dbReference type="Pfam" id="PF12728"/>
    </source>
</evidence>
<dbReference type="GO" id="GO:0003677">
    <property type="term" value="F:DNA binding"/>
    <property type="evidence" value="ECO:0007669"/>
    <property type="project" value="UniProtKB-KW"/>
</dbReference>
<keyword evidence="2" id="KW-0238">DNA-binding</keyword>
<comment type="caution">
    <text evidence="2">The sequence shown here is derived from an EMBL/GenBank/DDBJ whole genome shotgun (WGS) entry which is preliminary data.</text>
</comment>
<name>A0A371PE41_9ACTN</name>
<dbReference type="Proteomes" id="UP000265581">
    <property type="component" value="Unassembled WGS sequence"/>
</dbReference>
<feature type="domain" description="Helix-turn-helix" evidence="1">
    <location>
        <begin position="14"/>
        <end position="63"/>
    </location>
</feature>
<keyword evidence="3" id="KW-1185">Reference proteome</keyword>
<dbReference type="NCBIfam" id="TIGR01764">
    <property type="entry name" value="excise"/>
    <property type="match status" value="1"/>
</dbReference>
<dbReference type="InterPro" id="IPR010093">
    <property type="entry name" value="SinI_DNA-bd"/>
</dbReference>
<accession>A0A371PE41</accession>
<reference evidence="2 3" key="1">
    <citation type="submission" date="2018-08" db="EMBL/GenBank/DDBJ databases">
        <title>Aeromicrobium sp. M2KJ-4, whole genome shotgun sequence.</title>
        <authorList>
            <person name="Tuo L."/>
        </authorList>
    </citation>
    <scope>NUCLEOTIDE SEQUENCE [LARGE SCALE GENOMIC DNA]</scope>
    <source>
        <strain evidence="2 3">M2KJ-4</strain>
    </source>
</reference>
<dbReference type="AlphaFoldDB" id="A0A371PE41"/>
<evidence type="ECO:0000313" key="3">
    <source>
        <dbReference type="Proteomes" id="UP000265581"/>
    </source>
</evidence>
<dbReference type="RefSeq" id="WP_119703790.1">
    <property type="nucleotide sequence ID" value="NZ_JBHSOI010000001.1"/>
</dbReference>
<dbReference type="Pfam" id="PF12728">
    <property type="entry name" value="HTH_17"/>
    <property type="match status" value="1"/>
</dbReference>
<dbReference type="InterPro" id="IPR041657">
    <property type="entry name" value="HTH_17"/>
</dbReference>
<dbReference type="OrthoDB" id="5079279at2"/>
<dbReference type="EMBL" id="QUBR01000001">
    <property type="protein sequence ID" value="REK73680.1"/>
    <property type="molecule type" value="Genomic_DNA"/>
</dbReference>
<protein>
    <submittedName>
        <fullName evidence="2">DNA-binding protein</fullName>
    </submittedName>
</protein>
<gene>
    <name evidence="2" type="ORF">DX116_09150</name>
</gene>